<feature type="signal peptide" evidence="1">
    <location>
        <begin position="1"/>
        <end position="21"/>
    </location>
</feature>
<dbReference type="SUPFAM" id="SSF56784">
    <property type="entry name" value="HAD-like"/>
    <property type="match status" value="1"/>
</dbReference>
<dbReference type="KEGG" id="phet:94286998"/>
<evidence type="ECO:0000256" key="1">
    <source>
        <dbReference type="SAM" id="SignalP"/>
    </source>
</evidence>
<dbReference type="InterPro" id="IPR023214">
    <property type="entry name" value="HAD_sf"/>
</dbReference>
<dbReference type="Gene3D" id="3.40.50.1000">
    <property type="entry name" value="HAD superfamily/HAD-like"/>
    <property type="match status" value="1"/>
</dbReference>
<dbReference type="GO" id="GO:0043874">
    <property type="term" value="F:acireductone synthase activity"/>
    <property type="evidence" value="ECO:0007669"/>
    <property type="project" value="TreeGrafter"/>
</dbReference>
<dbReference type="OrthoDB" id="272500at2759"/>
<sequence length="374" mass="41164">MLRNALSCFEAQLVLAHLADAMPADISYEEVAEAIKERSRSTPGTAPSLFEVLQERHIHLPLSDDVSCVTTSMYGSMTVFLLDIEGTTIPLPFVQQIMMPLADARIESYVANHLPADQGFVDLINAAVDPQSSPVAKTLSNSSETLAQTLAECKARDWKDDAMNEDARKHFCTFFREELSSGSTRTSIKAIQALIWSEVFAEGKLKSQVFPDVNTFFRHVGTPAMAKRACIALYSSGSIASQKLVMGCTQYGDLNPFITAYFDPALVGTKLMPKSYMKIRTLMAEKLGISPDTMQIVFVTDSTSEASAAKASGAVGASILCLRPLNNWITFETMASIHLPYILSFKQLMQRECEVDMAQLVVDTKRCIQEQDLS</sequence>
<comment type="caution">
    <text evidence="2">The sequence shown here is derived from an EMBL/GenBank/DDBJ whole genome shotgun (WGS) entry which is preliminary data.</text>
</comment>
<feature type="chain" id="PRO_5032722812" description="Enolase-phosphatase E1" evidence="1">
    <location>
        <begin position="22"/>
        <end position="374"/>
    </location>
</feature>
<proteinExistence type="predicted"/>
<dbReference type="PANTHER" id="PTHR20371:SF1">
    <property type="entry name" value="ENOLASE-PHOSPHATASE E1"/>
    <property type="match status" value="1"/>
</dbReference>
<keyword evidence="1" id="KW-0732">Signal</keyword>
<dbReference type="PANTHER" id="PTHR20371">
    <property type="entry name" value="ENOLASE-PHOSPHATASE E1"/>
    <property type="match status" value="1"/>
</dbReference>
<protein>
    <recommendedName>
        <fullName evidence="4">Enolase-phosphatase E1</fullName>
    </recommendedName>
</protein>
<evidence type="ECO:0000313" key="3">
    <source>
        <dbReference type="Proteomes" id="UP000674318"/>
    </source>
</evidence>
<dbReference type="EMBL" id="JAFJZO010000036">
    <property type="protein sequence ID" value="KAG5490750.1"/>
    <property type="molecule type" value="Genomic_DNA"/>
</dbReference>
<dbReference type="Gene3D" id="1.10.720.60">
    <property type="match status" value="1"/>
</dbReference>
<dbReference type="Proteomes" id="UP000674318">
    <property type="component" value="Unassembled WGS sequence"/>
</dbReference>
<dbReference type="RefSeq" id="XP_067753078.1">
    <property type="nucleotide sequence ID" value="XM_067896921.1"/>
</dbReference>
<name>A0A836I911_9TRYP</name>
<dbReference type="GO" id="GO:0019509">
    <property type="term" value="P:L-methionine salvage from methylthioadenosine"/>
    <property type="evidence" value="ECO:0007669"/>
    <property type="project" value="TreeGrafter"/>
</dbReference>
<dbReference type="AlphaFoldDB" id="A0A836I911"/>
<organism evidence="2 3">
    <name type="scientific">Porcisia hertigi</name>
    <dbReference type="NCBI Taxonomy" id="2761500"/>
    <lineage>
        <taxon>Eukaryota</taxon>
        <taxon>Discoba</taxon>
        <taxon>Euglenozoa</taxon>
        <taxon>Kinetoplastea</taxon>
        <taxon>Metakinetoplastina</taxon>
        <taxon>Trypanosomatida</taxon>
        <taxon>Trypanosomatidae</taxon>
        <taxon>Leishmaniinae</taxon>
        <taxon>Porcisia</taxon>
    </lineage>
</organism>
<reference evidence="2 3" key="1">
    <citation type="submission" date="2021-02" db="EMBL/GenBank/DDBJ databases">
        <title>Porcisia hertigi Genome sequencing and assembly.</title>
        <authorList>
            <person name="Almutairi H."/>
            <person name="Gatherer D."/>
        </authorList>
    </citation>
    <scope>NUCLEOTIDE SEQUENCE [LARGE SCALE GENOMIC DNA]</scope>
    <source>
        <strain evidence="2 3">C119</strain>
    </source>
</reference>
<evidence type="ECO:0008006" key="4">
    <source>
        <dbReference type="Google" id="ProtNLM"/>
    </source>
</evidence>
<gene>
    <name evidence="2" type="ORF">JKF63_00872</name>
</gene>
<dbReference type="GeneID" id="94286998"/>
<dbReference type="InterPro" id="IPR036412">
    <property type="entry name" value="HAD-like_sf"/>
</dbReference>
<keyword evidence="3" id="KW-1185">Reference proteome</keyword>
<evidence type="ECO:0000313" key="2">
    <source>
        <dbReference type="EMBL" id="KAG5490750.1"/>
    </source>
</evidence>
<accession>A0A836I911</accession>